<keyword evidence="2" id="KW-1185">Reference proteome</keyword>
<dbReference type="EMBL" id="BJON01000026">
    <property type="protein sequence ID" value="GED72119.1"/>
    <property type="molecule type" value="Genomic_DNA"/>
</dbReference>
<proteinExistence type="predicted"/>
<protein>
    <submittedName>
        <fullName evidence="1">Uncharacterized protein</fullName>
    </submittedName>
</protein>
<accession>A0ABQ0TWG4</accession>
<name>A0ABQ0TWG4_9BACL</name>
<dbReference type="Proteomes" id="UP000319578">
    <property type="component" value="Unassembled WGS sequence"/>
</dbReference>
<evidence type="ECO:0000313" key="2">
    <source>
        <dbReference type="Proteomes" id="UP000319578"/>
    </source>
</evidence>
<gene>
    <name evidence="1" type="ORF">BRE01_58210</name>
</gene>
<sequence>MVKKGQKFRNYPYELKKKPYDYILRKVGHTAESWNIWGFQIDTGLKYG</sequence>
<comment type="caution">
    <text evidence="1">The sequence shown here is derived from an EMBL/GenBank/DDBJ whole genome shotgun (WGS) entry which is preliminary data.</text>
</comment>
<evidence type="ECO:0000313" key="1">
    <source>
        <dbReference type="EMBL" id="GED72119.1"/>
    </source>
</evidence>
<reference evidence="1 2" key="1">
    <citation type="submission" date="2019-06" db="EMBL/GenBank/DDBJ databases">
        <title>Whole genome shotgun sequence of Brevibacillus reuszeri NBRC 15719.</title>
        <authorList>
            <person name="Hosoyama A."/>
            <person name="Uohara A."/>
            <person name="Ohji S."/>
            <person name="Ichikawa N."/>
        </authorList>
    </citation>
    <scope>NUCLEOTIDE SEQUENCE [LARGE SCALE GENOMIC DNA]</scope>
    <source>
        <strain evidence="1 2">NBRC 15719</strain>
    </source>
</reference>
<organism evidence="1 2">
    <name type="scientific">Brevibacillus reuszeri</name>
    <dbReference type="NCBI Taxonomy" id="54915"/>
    <lineage>
        <taxon>Bacteria</taxon>
        <taxon>Bacillati</taxon>
        <taxon>Bacillota</taxon>
        <taxon>Bacilli</taxon>
        <taxon>Bacillales</taxon>
        <taxon>Paenibacillaceae</taxon>
        <taxon>Brevibacillus</taxon>
    </lineage>
</organism>